<evidence type="ECO:0000256" key="4">
    <source>
        <dbReference type="ARBA" id="ARBA00023054"/>
    </source>
</evidence>
<keyword evidence="5 7" id="KW-0472">Membrane</keyword>
<sequence length="272" mass="31829">QMRSALRLVVREIVPTGRFHIKPTSFLLRSSPSTFNSFEGRPISSQFLVTTLSQHRCLHLSRPCTEENHQNDKKKKWNFHLTMTDEQKIEKKGRIDAAAMEEAPPGLFGKVKYYLKRYWYIAIPAHMFSCSCWFVALYALVHSGVDVPALLEFCYMPEWIIEKVRSTPPSAGVFVVAVILYKIVIPFRYITTLAIIQATFATLRRMGKLRTAREVEYKVRSDYELWKLKSWGRSNQYNEQEGVRAFTRRKSEELKAQVEKELKKIEKKEKKE</sequence>
<accession>A0AAN5CQB2</accession>
<dbReference type="InterPro" id="IPR045866">
    <property type="entry name" value="FAM210A/B-like"/>
</dbReference>
<evidence type="ECO:0000256" key="3">
    <source>
        <dbReference type="ARBA" id="ARBA00022989"/>
    </source>
</evidence>
<comment type="caution">
    <text evidence="9">The sequence shown here is derived from an EMBL/GenBank/DDBJ whole genome shotgun (WGS) entry which is preliminary data.</text>
</comment>
<evidence type="ECO:0000256" key="5">
    <source>
        <dbReference type="ARBA" id="ARBA00023136"/>
    </source>
</evidence>
<evidence type="ECO:0000256" key="2">
    <source>
        <dbReference type="ARBA" id="ARBA00022692"/>
    </source>
</evidence>
<keyword evidence="10" id="KW-1185">Reference proteome</keyword>
<evidence type="ECO:0000259" key="8">
    <source>
        <dbReference type="Pfam" id="PF06916"/>
    </source>
</evidence>
<dbReference type="Pfam" id="PF06916">
    <property type="entry name" value="FAM210A-B_dom"/>
    <property type="match status" value="1"/>
</dbReference>
<comment type="subcellular location">
    <subcellularLocation>
        <location evidence="1">Membrane</location>
        <topology evidence="1">Single-pass membrane protein</topology>
    </subcellularLocation>
</comment>
<organism evidence="9 10">
    <name type="scientific">Pristionchus mayeri</name>
    <dbReference type="NCBI Taxonomy" id="1317129"/>
    <lineage>
        <taxon>Eukaryota</taxon>
        <taxon>Metazoa</taxon>
        <taxon>Ecdysozoa</taxon>
        <taxon>Nematoda</taxon>
        <taxon>Chromadorea</taxon>
        <taxon>Rhabditida</taxon>
        <taxon>Rhabditina</taxon>
        <taxon>Diplogasteromorpha</taxon>
        <taxon>Diplogasteroidea</taxon>
        <taxon>Neodiplogasteridae</taxon>
        <taxon>Pristionchus</taxon>
    </lineage>
</organism>
<feature type="non-terminal residue" evidence="9">
    <location>
        <position position="1"/>
    </location>
</feature>
<feature type="transmembrane region" description="Helical" evidence="7">
    <location>
        <begin position="118"/>
        <end position="141"/>
    </location>
</feature>
<feature type="domain" description="DUF1279" evidence="8">
    <location>
        <begin position="110"/>
        <end position="197"/>
    </location>
</feature>
<keyword evidence="3 7" id="KW-1133">Transmembrane helix</keyword>
<protein>
    <recommendedName>
        <fullName evidence="8">DUF1279 domain-containing protein</fullName>
    </recommendedName>
</protein>
<keyword evidence="2 7" id="KW-0812">Transmembrane</keyword>
<feature type="coiled-coil region" evidence="6">
    <location>
        <begin position="244"/>
        <end position="271"/>
    </location>
</feature>
<evidence type="ECO:0000313" key="9">
    <source>
        <dbReference type="EMBL" id="GMR48475.1"/>
    </source>
</evidence>
<gene>
    <name evidence="9" type="ORF">PMAYCL1PPCAC_18670</name>
</gene>
<name>A0AAN5CQB2_9BILA</name>
<dbReference type="PANTHER" id="PTHR21377">
    <property type="entry name" value="PROTEIN FAM210B, MITOCHONDRIAL"/>
    <property type="match status" value="1"/>
</dbReference>
<keyword evidence="4 6" id="KW-0175">Coiled coil</keyword>
<dbReference type="AlphaFoldDB" id="A0AAN5CQB2"/>
<reference evidence="10" key="1">
    <citation type="submission" date="2022-10" db="EMBL/GenBank/DDBJ databases">
        <title>Genome assembly of Pristionchus species.</title>
        <authorList>
            <person name="Yoshida K."/>
            <person name="Sommer R.J."/>
        </authorList>
    </citation>
    <scope>NUCLEOTIDE SEQUENCE [LARGE SCALE GENOMIC DNA]</scope>
    <source>
        <strain evidence="10">RS5460</strain>
    </source>
</reference>
<evidence type="ECO:0000256" key="1">
    <source>
        <dbReference type="ARBA" id="ARBA00004167"/>
    </source>
</evidence>
<dbReference type="PANTHER" id="PTHR21377:SF1">
    <property type="entry name" value="PROTEIN FAM210A"/>
    <property type="match status" value="1"/>
</dbReference>
<dbReference type="InterPro" id="IPR009688">
    <property type="entry name" value="FAM210A/B-like_dom"/>
</dbReference>
<proteinExistence type="predicted"/>
<evidence type="ECO:0000256" key="6">
    <source>
        <dbReference type="SAM" id="Coils"/>
    </source>
</evidence>
<evidence type="ECO:0000256" key="7">
    <source>
        <dbReference type="SAM" id="Phobius"/>
    </source>
</evidence>
<feature type="transmembrane region" description="Helical" evidence="7">
    <location>
        <begin position="173"/>
        <end position="203"/>
    </location>
</feature>
<evidence type="ECO:0000313" key="10">
    <source>
        <dbReference type="Proteomes" id="UP001328107"/>
    </source>
</evidence>
<dbReference type="GO" id="GO:0016020">
    <property type="term" value="C:membrane"/>
    <property type="evidence" value="ECO:0007669"/>
    <property type="project" value="UniProtKB-SubCell"/>
</dbReference>
<dbReference type="Proteomes" id="UP001328107">
    <property type="component" value="Unassembled WGS sequence"/>
</dbReference>
<dbReference type="EMBL" id="BTRK01000004">
    <property type="protein sequence ID" value="GMR48475.1"/>
    <property type="molecule type" value="Genomic_DNA"/>
</dbReference>
<dbReference type="GO" id="GO:0005739">
    <property type="term" value="C:mitochondrion"/>
    <property type="evidence" value="ECO:0007669"/>
    <property type="project" value="TreeGrafter"/>
</dbReference>